<organism evidence="3 4">
    <name type="scientific">Metallococcus carri</name>
    <dbReference type="NCBI Taxonomy" id="1656884"/>
    <lineage>
        <taxon>Bacteria</taxon>
        <taxon>Bacillati</taxon>
        <taxon>Actinomycetota</taxon>
        <taxon>Actinomycetes</taxon>
        <taxon>Micrococcales</taxon>
        <taxon>Dermacoccaceae</taxon>
        <taxon>Metallococcus</taxon>
    </lineage>
</organism>
<dbReference type="Gene3D" id="3.20.20.150">
    <property type="entry name" value="Divalent-metal-dependent TIM barrel enzymes"/>
    <property type="match status" value="1"/>
</dbReference>
<comment type="caution">
    <text evidence="3">The sequence shown here is derived from an EMBL/GenBank/DDBJ whole genome shotgun (WGS) entry which is preliminary data.</text>
</comment>
<accession>A0A967B5Z2</accession>
<keyword evidence="4" id="KW-1185">Reference proteome</keyword>
<gene>
    <name evidence="3" type="ORF">G9U51_10565</name>
</gene>
<dbReference type="InterPro" id="IPR013022">
    <property type="entry name" value="Xyl_isomerase-like_TIM-brl"/>
</dbReference>
<dbReference type="PANTHER" id="PTHR12110">
    <property type="entry name" value="HYDROXYPYRUVATE ISOMERASE"/>
    <property type="match status" value="1"/>
</dbReference>
<dbReference type="RefSeq" id="WP_166196769.1">
    <property type="nucleotide sequence ID" value="NZ_JAAOIV010000007.1"/>
</dbReference>
<dbReference type="InterPro" id="IPR050312">
    <property type="entry name" value="IolE/XylAMocC-like"/>
</dbReference>
<dbReference type="AlphaFoldDB" id="A0A967B5Z2"/>
<keyword evidence="1" id="KW-0119">Carbohydrate metabolism</keyword>
<evidence type="ECO:0000313" key="4">
    <source>
        <dbReference type="Proteomes" id="UP000744769"/>
    </source>
</evidence>
<dbReference type="EMBL" id="JAAOIV010000007">
    <property type="protein sequence ID" value="NHN56217.1"/>
    <property type="molecule type" value="Genomic_DNA"/>
</dbReference>
<name>A0A967B5Z2_9MICO</name>
<dbReference type="InterPro" id="IPR036237">
    <property type="entry name" value="Xyl_isomerase-like_sf"/>
</dbReference>
<proteinExistence type="predicted"/>
<dbReference type="PANTHER" id="PTHR12110:SF41">
    <property type="entry name" value="INOSOSE DEHYDRATASE"/>
    <property type="match status" value="1"/>
</dbReference>
<dbReference type="SUPFAM" id="SSF51658">
    <property type="entry name" value="Xylose isomerase-like"/>
    <property type="match status" value="1"/>
</dbReference>
<feature type="domain" description="Xylose isomerase-like TIM barrel" evidence="2">
    <location>
        <begin position="92"/>
        <end position="264"/>
    </location>
</feature>
<reference evidence="3" key="1">
    <citation type="submission" date="2020-03" db="EMBL/GenBank/DDBJ databases">
        <title>Draft sequencing of Calidifontibacter sp. DB0510.</title>
        <authorList>
            <person name="Kim D.-U."/>
        </authorList>
    </citation>
    <scope>NUCLEOTIDE SEQUENCE</scope>
    <source>
        <strain evidence="3">DB0510</strain>
    </source>
</reference>
<dbReference type="Pfam" id="PF01261">
    <property type="entry name" value="AP_endonuc_2"/>
    <property type="match status" value="1"/>
</dbReference>
<evidence type="ECO:0000259" key="2">
    <source>
        <dbReference type="Pfam" id="PF01261"/>
    </source>
</evidence>
<sequence>MTALASRIAGAPISWGVCEVPDWGWQLAPGIVLDQMGELGLGATEFGPDGFLPKDPAEKVSLLSAYELRSVGQFVPAVLHRTDHDPLPAIADALDALVVAQANVLVLAAATGTAGYDGRPSLDEQGWELLLERLDLIRAAAAERGLTAALHPHVGTMIEREPEVRRALDDSRIDLCLDTGHLLIGGTDPVRIARETPERIAHVHLKDVRADLAAAVRAGDLSYADAVRAGLYVPLGSGQVDIAGIVTALEAEQYAGWYVLEQDTMLADGDTGVSAMRDVSASIAFLMGLGLA</sequence>
<dbReference type="Proteomes" id="UP000744769">
    <property type="component" value="Unassembled WGS sequence"/>
</dbReference>
<protein>
    <submittedName>
        <fullName evidence="3">TIM barrel protein</fullName>
    </submittedName>
</protein>
<evidence type="ECO:0000256" key="1">
    <source>
        <dbReference type="ARBA" id="ARBA00023277"/>
    </source>
</evidence>
<evidence type="ECO:0000313" key="3">
    <source>
        <dbReference type="EMBL" id="NHN56217.1"/>
    </source>
</evidence>